<name>A0ABY2QB72_9HYPH</name>
<organism evidence="1 2">
    <name type="scientific">Ollibium composti</name>
    <dbReference type="NCBI Taxonomy" id="2675109"/>
    <lineage>
        <taxon>Bacteria</taxon>
        <taxon>Pseudomonadati</taxon>
        <taxon>Pseudomonadota</taxon>
        <taxon>Alphaproteobacteria</taxon>
        <taxon>Hyphomicrobiales</taxon>
        <taxon>Phyllobacteriaceae</taxon>
        <taxon>Ollibium</taxon>
    </lineage>
</organism>
<protein>
    <submittedName>
        <fullName evidence="1">Uncharacterized protein</fullName>
    </submittedName>
</protein>
<reference evidence="1 2" key="1">
    <citation type="submission" date="2019-04" db="EMBL/GenBank/DDBJ databases">
        <title>Mesorhizobium composti sp. nov., isolated from compost.</title>
        <authorList>
            <person name="Lin S.-Y."/>
            <person name="Hameed A."/>
            <person name="Hsieh Y.-T."/>
            <person name="Young C.-C."/>
        </authorList>
    </citation>
    <scope>NUCLEOTIDE SEQUENCE [LARGE SCALE GENOMIC DNA]</scope>
    <source>
        <strain evidence="1 2">CC-YTH430</strain>
    </source>
</reference>
<dbReference type="RefSeq" id="WP_136352768.1">
    <property type="nucleotide sequence ID" value="NZ_SSNY01000001.1"/>
</dbReference>
<sequence>MNYTAAEFDAYKGKGAATVYGQAFLRQQGGGVVVCAGEPVVLFPHTASFEKVVALARQHVQPVLGDSADPRFKEVARIATCDAQGNFRFAGIPRARWYIFSRVRWSVGDYGQQGGELLGEVDTTGGGEQQVLLTDSNRL</sequence>
<dbReference type="Proteomes" id="UP000306441">
    <property type="component" value="Unassembled WGS sequence"/>
</dbReference>
<evidence type="ECO:0000313" key="2">
    <source>
        <dbReference type="Proteomes" id="UP000306441"/>
    </source>
</evidence>
<proteinExistence type="predicted"/>
<evidence type="ECO:0000313" key="1">
    <source>
        <dbReference type="EMBL" id="THF59517.1"/>
    </source>
</evidence>
<comment type="caution">
    <text evidence="1">The sequence shown here is derived from an EMBL/GenBank/DDBJ whole genome shotgun (WGS) entry which is preliminary data.</text>
</comment>
<keyword evidence="2" id="KW-1185">Reference proteome</keyword>
<accession>A0ABY2QB72</accession>
<dbReference type="SUPFAM" id="SSF117074">
    <property type="entry name" value="Hypothetical protein PA1324"/>
    <property type="match status" value="1"/>
</dbReference>
<gene>
    <name evidence="1" type="ORF">E6C48_00180</name>
</gene>
<dbReference type="EMBL" id="SSNY01000001">
    <property type="protein sequence ID" value="THF59517.1"/>
    <property type="molecule type" value="Genomic_DNA"/>
</dbReference>